<dbReference type="EMBL" id="LWAE01000010">
    <property type="protein sequence ID" value="KZL89158.1"/>
    <property type="molecule type" value="Genomic_DNA"/>
</dbReference>
<protein>
    <submittedName>
        <fullName evidence="2">DNA replication protein DnaC</fullName>
    </submittedName>
</protein>
<dbReference type="CDD" id="cd00009">
    <property type="entry name" value="AAA"/>
    <property type="match status" value="1"/>
</dbReference>
<evidence type="ECO:0000259" key="1">
    <source>
        <dbReference type="SMART" id="SM00382"/>
    </source>
</evidence>
<evidence type="ECO:0000313" key="3">
    <source>
        <dbReference type="Proteomes" id="UP000076603"/>
    </source>
</evidence>
<dbReference type="InterPro" id="IPR027417">
    <property type="entry name" value="P-loop_NTPase"/>
</dbReference>
<gene>
    <name evidence="2" type="primary">dnaC_4</name>
    <name evidence="2" type="ORF">CLMAG_53760</name>
</gene>
<dbReference type="Pfam" id="PF01695">
    <property type="entry name" value="IstB_IS21"/>
    <property type="match status" value="1"/>
</dbReference>
<dbReference type="InterPro" id="IPR003593">
    <property type="entry name" value="AAA+_ATPase"/>
</dbReference>
<dbReference type="OrthoDB" id="9770694at2"/>
<sequence length="279" mass="31865">MALENFNQTDSASLCKDVYNIPKCETCGEAVGIAVKMSFGTRVYPRACRCRRENYEKQQNEDINRQKQIRLKQVISNSMMNSSFRKCTLENWNHKFGNENLYSIAKQYILKFAKMKSENKGILLYGNPGNGKTYFSACIANALLDRLVPVICVGAIALTERIGQSKRTWGDEGIFTVLNALENADLLIIDDLGAEVDNKWTRSMIYQIIDKRNTMNLPVIITTNITISELKERYDDRTYSRLTSMCSFIQNTGKDIRKIQGKEKTDRFIKELLGDKSMG</sequence>
<name>A0A161WR30_9CLOT</name>
<dbReference type="STRING" id="1121326.CLMAG_53760"/>
<reference evidence="2 3" key="1">
    <citation type="submission" date="2016-04" db="EMBL/GenBank/DDBJ databases">
        <title>Genome sequence of Clostridium magnum DSM 2767.</title>
        <authorList>
            <person name="Poehlein A."/>
            <person name="Uhlig R."/>
            <person name="Fischer R."/>
            <person name="Bahl H."/>
            <person name="Daniel R."/>
        </authorList>
    </citation>
    <scope>NUCLEOTIDE SEQUENCE [LARGE SCALE GENOMIC DNA]</scope>
    <source>
        <strain evidence="2 3">DSM 2767</strain>
    </source>
</reference>
<evidence type="ECO:0000313" key="2">
    <source>
        <dbReference type="EMBL" id="KZL89158.1"/>
    </source>
</evidence>
<comment type="caution">
    <text evidence="2">The sequence shown here is derived from an EMBL/GenBank/DDBJ whole genome shotgun (WGS) entry which is preliminary data.</text>
</comment>
<dbReference type="GO" id="GO:0006260">
    <property type="term" value="P:DNA replication"/>
    <property type="evidence" value="ECO:0007669"/>
    <property type="project" value="TreeGrafter"/>
</dbReference>
<dbReference type="GO" id="GO:0005524">
    <property type="term" value="F:ATP binding"/>
    <property type="evidence" value="ECO:0007669"/>
    <property type="project" value="InterPro"/>
</dbReference>
<accession>A0A161WR30</accession>
<dbReference type="InterPro" id="IPR002611">
    <property type="entry name" value="IstB_ATP-bd"/>
</dbReference>
<keyword evidence="3" id="KW-1185">Reference proteome</keyword>
<dbReference type="PANTHER" id="PTHR30050:SF4">
    <property type="entry name" value="ATP-BINDING PROTEIN RV3427C IN INSERTION SEQUENCE-RELATED"/>
    <property type="match status" value="1"/>
</dbReference>
<dbReference type="SUPFAM" id="SSF52540">
    <property type="entry name" value="P-loop containing nucleoside triphosphate hydrolases"/>
    <property type="match status" value="1"/>
</dbReference>
<dbReference type="AlphaFoldDB" id="A0A161WR30"/>
<dbReference type="Gene3D" id="3.40.50.300">
    <property type="entry name" value="P-loop containing nucleotide triphosphate hydrolases"/>
    <property type="match status" value="1"/>
</dbReference>
<feature type="domain" description="AAA+ ATPase" evidence="1">
    <location>
        <begin position="118"/>
        <end position="244"/>
    </location>
</feature>
<organism evidence="2 3">
    <name type="scientific">Clostridium magnum DSM 2767</name>
    <dbReference type="NCBI Taxonomy" id="1121326"/>
    <lineage>
        <taxon>Bacteria</taxon>
        <taxon>Bacillati</taxon>
        <taxon>Bacillota</taxon>
        <taxon>Clostridia</taxon>
        <taxon>Eubacteriales</taxon>
        <taxon>Clostridiaceae</taxon>
        <taxon>Clostridium</taxon>
    </lineage>
</organism>
<dbReference type="NCBIfam" id="NF005992">
    <property type="entry name" value="PRK08116.1"/>
    <property type="match status" value="1"/>
</dbReference>
<dbReference type="Proteomes" id="UP000076603">
    <property type="component" value="Unassembled WGS sequence"/>
</dbReference>
<dbReference type="PANTHER" id="PTHR30050">
    <property type="entry name" value="CHROMOSOMAL REPLICATION INITIATOR PROTEIN DNAA"/>
    <property type="match status" value="1"/>
</dbReference>
<dbReference type="PATRIC" id="fig|1121326.3.peg.5439"/>
<proteinExistence type="predicted"/>
<dbReference type="SMART" id="SM00382">
    <property type="entry name" value="AAA"/>
    <property type="match status" value="1"/>
</dbReference>